<evidence type="ECO:0000313" key="2">
    <source>
        <dbReference type="Proteomes" id="UP000499080"/>
    </source>
</evidence>
<name>A0A4Y2AK84_ARAVE</name>
<dbReference type="PANTHER" id="PTHR46114">
    <property type="entry name" value="APPLE DOMAIN-CONTAINING PROTEIN"/>
    <property type="match status" value="1"/>
</dbReference>
<evidence type="ECO:0000313" key="1">
    <source>
        <dbReference type="EMBL" id="GBL79666.1"/>
    </source>
</evidence>
<organism evidence="1 2">
    <name type="scientific">Araneus ventricosus</name>
    <name type="common">Orbweaver spider</name>
    <name type="synonym">Epeira ventricosa</name>
    <dbReference type="NCBI Taxonomy" id="182803"/>
    <lineage>
        <taxon>Eukaryota</taxon>
        <taxon>Metazoa</taxon>
        <taxon>Ecdysozoa</taxon>
        <taxon>Arthropoda</taxon>
        <taxon>Chelicerata</taxon>
        <taxon>Arachnida</taxon>
        <taxon>Araneae</taxon>
        <taxon>Araneomorphae</taxon>
        <taxon>Entelegynae</taxon>
        <taxon>Araneoidea</taxon>
        <taxon>Araneidae</taxon>
        <taxon>Araneus</taxon>
    </lineage>
</organism>
<accession>A0A4Y2AK84</accession>
<dbReference type="EMBL" id="BGPR01000019">
    <property type="protein sequence ID" value="GBL79666.1"/>
    <property type="molecule type" value="Genomic_DNA"/>
</dbReference>
<sequence length="100" mass="12272">MLANLKILGCNMSLKVHFRHSYLDYFPENVDVVSEKQGEKFHQDLKEMERRYQGRWNMSMIAEYCETLKRDNNLQVDQKKSKRNFEKRRKSYYKDLQLFL</sequence>
<dbReference type="OrthoDB" id="6744094at2759"/>
<dbReference type="PANTHER" id="PTHR46114:SF1">
    <property type="entry name" value="ZAD DOMAIN-CONTAINING PROTEIN"/>
    <property type="match status" value="1"/>
</dbReference>
<dbReference type="AlphaFoldDB" id="A0A4Y2AK84"/>
<keyword evidence="2" id="KW-1185">Reference proteome</keyword>
<protein>
    <submittedName>
        <fullName evidence="1">Uncharacterized protein</fullName>
    </submittedName>
</protein>
<reference evidence="1 2" key="1">
    <citation type="journal article" date="2019" name="Sci. Rep.">
        <title>Orb-weaving spider Araneus ventricosus genome elucidates the spidroin gene catalogue.</title>
        <authorList>
            <person name="Kono N."/>
            <person name="Nakamura H."/>
            <person name="Ohtoshi R."/>
            <person name="Moran D.A.P."/>
            <person name="Shinohara A."/>
            <person name="Yoshida Y."/>
            <person name="Fujiwara M."/>
            <person name="Mori M."/>
            <person name="Tomita M."/>
            <person name="Arakawa K."/>
        </authorList>
    </citation>
    <scope>NUCLEOTIDE SEQUENCE [LARGE SCALE GENOMIC DNA]</scope>
</reference>
<dbReference type="Proteomes" id="UP000499080">
    <property type="component" value="Unassembled WGS sequence"/>
</dbReference>
<comment type="caution">
    <text evidence="1">The sequence shown here is derived from an EMBL/GenBank/DDBJ whole genome shotgun (WGS) entry which is preliminary data.</text>
</comment>
<gene>
    <name evidence="1" type="ORF">AVEN_18208_1</name>
</gene>
<proteinExistence type="predicted"/>